<evidence type="ECO:0000313" key="2">
    <source>
        <dbReference type="Proteomes" id="UP001305414"/>
    </source>
</evidence>
<evidence type="ECO:0000313" key="1">
    <source>
        <dbReference type="EMBL" id="KAK5629191.1"/>
    </source>
</evidence>
<proteinExistence type="predicted"/>
<sequence>MSVPCALAAITKAKDEAEATSAKFHQDADLQAIIKALDTDPTIYLACAASRITFTDLLALYGAHRHAY</sequence>
<protein>
    <submittedName>
        <fullName evidence="1">Uncharacterized protein</fullName>
    </submittedName>
</protein>
<dbReference type="AlphaFoldDB" id="A0AAN7UMK9"/>
<name>A0AAN7UMK9_9PEZI</name>
<dbReference type="Proteomes" id="UP001305414">
    <property type="component" value="Unassembled WGS sequence"/>
</dbReference>
<comment type="caution">
    <text evidence="1">The sequence shown here is derived from an EMBL/GenBank/DDBJ whole genome shotgun (WGS) entry which is preliminary data.</text>
</comment>
<keyword evidence="2" id="KW-1185">Reference proteome</keyword>
<organism evidence="1 2">
    <name type="scientific">Xylaria bambusicola</name>
    <dbReference type="NCBI Taxonomy" id="326684"/>
    <lineage>
        <taxon>Eukaryota</taxon>
        <taxon>Fungi</taxon>
        <taxon>Dikarya</taxon>
        <taxon>Ascomycota</taxon>
        <taxon>Pezizomycotina</taxon>
        <taxon>Sordariomycetes</taxon>
        <taxon>Xylariomycetidae</taxon>
        <taxon>Xylariales</taxon>
        <taxon>Xylariaceae</taxon>
        <taxon>Xylaria</taxon>
    </lineage>
</organism>
<gene>
    <name evidence="1" type="ORF">RRF57_004906</name>
</gene>
<reference evidence="1 2" key="1">
    <citation type="submission" date="2023-10" db="EMBL/GenBank/DDBJ databases">
        <title>Draft genome sequence of Xylaria bambusicola isolate GMP-LS, the root and basal stem rot pathogen of sugarcane in Indonesia.</title>
        <authorList>
            <person name="Selvaraj P."/>
            <person name="Muralishankar V."/>
            <person name="Muruganantham S."/>
            <person name="Sp S."/>
            <person name="Haryani S."/>
            <person name="Lau K.J.X."/>
            <person name="Naqvi N.I."/>
        </authorList>
    </citation>
    <scope>NUCLEOTIDE SEQUENCE [LARGE SCALE GENOMIC DNA]</scope>
    <source>
        <strain evidence="1">GMP-LS</strain>
    </source>
</reference>
<accession>A0AAN7UMK9</accession>
<dbReference type="EMBL" id="JAWHQM010000010">
    <property type="protein sequence ID" value="KAK5629191.1"/>
    <property type="molecule type" value="Genomic_DNA"/>
</dbReference>